<reference evidence="2 3" key="1">
    <citation type="submission" date="2011-08" db="EMBL/GenBank/DDBJ databases">
        <title>The Genome Sequence of Plasmodium vivax India VII.</title>
        <authorList>
            <consortium name="The Broad Institute Genome Sequencing Platform"/>
            <consortium name="The Broad Institute Genome Sequencing Center for Infectious Disease"/>
            <person name="Neafsey D."/>
            <person name="Carlton J."/>
            <person name="Barnwell J."/>
            <person name="Collins W."/>
            <person name="Escalante A."/>
            <person name="Mullikin J."/>
            <person name="Saul A."/>
            <person name="Guigo R."/>
            <person name="Camara F."/>
            <person name="Young S.K."/>
            <person name="Zeng Q."/>
            <person name="Gargeya S."/>
            <person name="Fitzgerald M."/>
            <person name="Haas B."/>
            <person name="Abouelleil A."/>
            <person name="Alvarado L."/>
            <person name="Arachchi H.M."/>
            <person name="Berlin A."/>
            <person name="Brown A."/>
            <person name="Chapman S.B."/>
            <person name="Chen Z."/>
            <person name="Dunbar C."/>
            <person name="Freedman E."/>
            <person name="Gearin G."/>
            <person name="Gellesch M."/>
            <person name="Goldberg J."/>
            <person name="Griggs A."/>
            <person name="Gujja S."/>
            <person name="Heiman D."/>
            <person name="Howarth C."/>
            <person name="Larson L."/>
            <person name="Lui A."/>
            <person name="MacDonald P.J.P."/>
            <person name="Montmayeur A."/>
            <person name="Murphy C."/>
            <person name="Neiman D."/>
            <person name="Pearson M."/>
            <person name="Priest M."/>
            <person name="Roberts A."/>
            <person name="Saif S."/>
            <person name="Shea T."/>
            <person name="Shenoy N."/>
            <person name="Sisk P."/>
            <person name="Stolte C."/>
            <person name="Sykes S."/>
            <person name="Wortman J."/>
            <person name="Nusbaum C."/>
            <person name="Birren B."/>
        </authorList>
    </citation>
    <scope>NUCLEOTIDE SEQUENCE [LARGE SCALE GENOMIC DNA]</scope>
    <source>
        <strain evidence="2 3">India VII</strain>
    </source>
</reference>
<keyword evidence="1" id="KW-0472">Membrane</keyword>
<feature type="transmembrane region" description="Helical" evidence="1">
    <location>
        <begin position="195"/>
        <end position="217"/>
    </location>
</feature>
<dbReference type="AlphaFoldDB" id="A0A0J9S363"/>
<keyword evidence="1" id="KW-0812">Transmembrane</keyword>
<keyword evidence="1" id="KW-1133">Transmembrane helix</keyword>
<name>A0A0J9S363_PLAVI</name>
<sequence length="486" mass="57330">MDDVLDECNGSTCNKSCDYMNLWLYDQAMRITNEKFFIDSFYQALNILAGISKSKKHQCSIKTFELNEEELNKKQILYEFLHIYDGIKKELQSPEDDSKIKLYCKHILENFGFYHENKGSCTSTELCKYCDELTDFKSKFSNPAELSYVYQKCKYEKTTCKNGSNAEDDVPCLREEGNFFLYLIFGNDPEDVIKVLLNVTIISAPILALLVILFKVLNYDKYIEYKRRFGPVKTFSSERITLDEILRKAKITNDMETKYSKAFNVLLHHIKHDGIFVNGNDLDACKYINYILYKEVEYNIGQNYDENLKSNFKQILEAYSTIHGGNNRCTYDIYNMQSDTYHKIKALYELYDKNEKCISYDERVIQYVCKDFEDFLSLYDNYMFATYSKSSKFYDILKNMEEHAKKAASRYKIEYIHILQEHHYILDMMDIYRIKLFQRSIRQLEPSLEEVDACNGSLIDSTEDTQDFSQVFKDSKKGIFQTIELI</sequence>
<evidence type="ECO:0008006" key="4">
    <source>
        <dbReference type="Google" id="ProtNLM"/>
    </source>
</evidence>
<dbReference type="Proteomes" id="UP000053562">
    <property type="component" value="Unassembled WGS sequence"/>
</dbReference>
<evidence type="ECO:0000256" key="1">
    <source>
        <dbReference type="SAM" id="Phobius"/>
    </source>
</evidence>
<dbReference type="OrthoDB" id="10300386at2759"/>
<accession>A0A0J9S363</accession>
<evidence type="ECO:0000313" key="2">
    <source>
        <dbReference type="EMBL" id="KMZ77226.1"/>
    </source>
</evidence>
<proteinExistence type="predicted"/>
<dbReference type="InterPro" id="IPR008780">
    <property type="entry name" value="Plasmodium_Vir"/>
</dbReference>
<protein>
    <recommendedName>
        <fullName evidence="4">PIR Superfamily Protein</fullName>
    </recommendedName>
</protein>
<evidence type="ECO:0000313" key="3">
    <source>
        <dbReference type="Proteomes" id="UP000053562"/>
    </source>
</evidence>
<dbReference type="Pfam" id="PF05795">
    <property type="entry name" value="Plasmodium_Vir"/>
    <property type="match status" value="1"/>
</dbReference>
<gene>
    <name evidence="2" type="ORF">PVIIG_05885</name>
</gene>
<dbReference type="EMBL" id="KQ234454">
    <property type="protein sequence ID" value="KMZ77226.1"/>
    <property type="molecule type" value="Genomic_DNA"/>
</dbReference>
<organism evidence="2 3">
    <name type="scientific">Plasmodium vivax India VII</name>
    <dbReference type="NCBI Taxonomy" id="1077284"/>
    <lineage>
        <taxon>Eukaryota</taxon>
        <taxon>Sar</taxon>
        <taxon>Alveolata</taxon>
        <taxon>Apicomplexa</taxon>
        <taxon>Aconoidasida</taxon>
        <taxon>Haemosporida</taxon>
        <taxon>Plasmodiidae</taxon>
        <taxon>Plasmodium</taxon>
        <taxon>Plasmodium (Plasmodium)</taxon>
    </lineage>
</organism>